<dbReference type="GO" id="GO:0004385">
    <property type="term" value="F:GMP kinase activity"/>
    <property type="evidence" value="ECO:0007669"/>
    <property type="project" value="UniProtKB-EC"/>
</dbReference>
<organism evidence="6 7">
    <name type="scientific">Amorphotheca resinae ATCC 22711</name>
    <dbReference type="NCBI Taxonomy" id="857342"/>
    <lineage>
        <taxon>Eukaryota</taxon>
        <taxon>Fungi</taxon>
        <taxon>Dikarya</taxon>
        <taxon>Ascomycota</taxon>
        <taxon>Pezizomycotina</taxon>
        <taxon>Leotiomycetes</taxon>
        <taxon>Helotiales</taxon>
        <taxon>Amorphothecaceae</taxon>
        <taxon>Amorphotheca</taxon>
    </lineage>
</organism>
<dbReference type="RefSeq" id="XP_024717904.1">
    <property type="nucleotide sequence ID" value="XM_024864629.1"/>
</dbReference>
<gene>
    <name evidence="6" type="ORF">M430DRAFT_22072</name>
</gene>
<dbReference type="PANTHER" id="PTHR13265">
    <property type="entry name" value="THO COMPLEX SUBUNIT 1"/>
    <property type="match status" value="1"/>
</dbReference>
<feature type="compositionally biased region" description="Basic and acidic residues" evidence="4">
    <location>
        <begin position="213"/>
        <end position="231"/>
    </location>
</feature>
<keyword evidence="2" id="KW-0547">Nucleotide-binding</keyword>
<evidence type="ECO:0000313" key="7">
    <source>
        <dbReference type="Proteomes" id="UP000241818"/>
    </source>
</evidence>
<dbReference type="GO" id="GO:0005524">
    <property type="term" value="F:ATP binding"/>
    <property type="evidence" value="ECO:0007669"/>
    <property type="project" value="UniProtKB-KW"/>
</dbReference>
<dbReference type="Pfam" id="PF00625">
    <property type="entry name" value="Guanylate_kin"/>
    <property type="match status" value="1"/>
</dbReference>
<dbReference type="SMART" id="SM00072">
    <property type="entry name" value="GuKc"/>
    <property type="match status" value="1"/>
</dbReference>
<dbReference type="STRING" id="857342.A0A2T3ATA7"/>
<evidence type="ECO:0000259" key="5">
    <source>
        <dbReference type="PROSITE" id="PS50052"/>
    </source>
</evidence>
<dbReference type="InterPro" id="IPR008144">
    <property type="entry name" value="Guanylate_kin-like_dom"/>
</dbReference>
<dbReference type="PROSITE" id="PS00856">
    <property type="entry name" value="GUANYLATE_KINASE_1"/>
    <property type="match status" value="1"/>
</dbReference>
<name>A0A2T3ATA7_AMORE</name>
<evidence type="ECO:0000256" key="3">
    <source>
        <dbReference type="ARBA" id="ARBA00022840"/>
    </source>
</evidence>
<dbReference type="InterPro" id="IPR027417">
    <property type="entry name" value="P-loop_NTPase"/>
</dbReference>
<dbReference type="InterPro" id="IPR021861">
    <property type="entry name" value="THO_THOC1"/>
</dbReference>
<accession>A0A2T3ATA7</accession>
<dbReference type="SUPFAM" id="SSF52540">
    <property type="entry name" value="P-loop containing nucleoside triphosphate hydrolases"/>
    <property type="match status" value="1"/>
</dbReference>
<dbReference type="InParanoid" id="A0A2T3ATA7"/>
<dbReference type="Gene3D" id="3.40.50.300">
    <property type="entry name" value="P-loop containing nucleotide triphosphate hydrolases"/>
    <property type="match status" value="1"/>
</dbReference>
<proteinExistence type="predicted"/>
<dbReference type="CDD" id="cd00071">
    <property type="entry name" value="GMPK"/>
    <property type="match status" value="1"/>
</dbReference>
<dbReference type="PANTHER" id="PTHR13265:SF0">
    <property type="entry name" value="HPR1"/>
    <property type="match status" value="1"/>
</dbReference>
<dbReference type="Proteomes" id="UP000241818">
    <property type="component" value="Unassembled WGS sequence"/>
</dbReference>
<feature type="domain" description="Guanylate kinase-like" evidence="5">
    <location>
        <begin position="612"/>
        <end position="794"/>
    </location>
</feature>
<dbReference type="EC" id="2.7.4.8" evidence="1"/>
<evidence type="ECO:0000256" key="2">
    <source>
        <dbReference type="ARBA" id="ARBA00022741"/>
    </source>
</evidence>
<dbReference type="NCBIfam" id="TIGR03263">
    <property type="entry name" value="guanyl_kin"/>
    <property type="match status" value="1"/>
</dbReference>
<feature type="compositionally biased region" description="Basic and acidic residues" evidence="4">
    <location>
        <begin position="854"/>
        <end position="882"/>
    </location>
</feature>
<dbReference type="GO" id="GO:0006406">
    <property type="term" value="P:mRNA export from nucleus"/>
    <property type="evidence" value="ECO:0007669"/>
    <property type="project" value="TreeGrafter"/>
</dbReference>
<evidence type="ECO:0000256" key="4">
    <source>
        <dbReference type="SAM" id="MobiDB-lite"/>
    </source>
</evidence>
<dbReference type="OrthoDB" id="10257415at2759"/>
<dbReference type="PROSITE" id="PS50052">
    <property type="entry name" value="GUANYLATE_KINASE_2"/>
    <property type="match status" value="1"/>
</dbReference>
<dbReference type="InterPro" id="IPR008145">
    <property type="entry name" value="GK/Ca_channel_bsu"/>
</dbReference>
<dbReference type="AlphaFoldDB" id="A0A2T3ATA7"/>
<dbReference type="InterPro" id="IPR017665">
    <property type="entry name" value="Guanylate_kinase"/>
</dbReference>
<dbReference type="InterPro" id="IPR020590">
    <property type="entry name" value="Guanylate_kinase_CS"/>
</dbReference>
<sequence length="882" mass="99685">MAGHEVQAVDAFGELLNELLVRAEQVKQTNTVEPPLIKPDFQDILERVESTFFSSAKTLESRKQSHAVIDIAIRDKFNNLLACTTIDTPYFVQMWNLLDITSFLSDDEQCDSALLFWLVEELLDSQTISGCRRIFDYLESRRQRITAKHFSQKNLVILRSCNELLRRLSRAEDTAFCGRVFIFMFQSFPLGDRSSVNLRGEYHTENVTTFDELPSKESDSERMDVDSDPNLKSKSTPNGTAGKPEDSSVKGVTFSKTEAPLSVDELYPIFWSLQGSFNQPKKLFDPTNFSGFKAGLEATMAMFKTVQTEMVGRPVKVTEDGKRGTKRKRSQGDDDLANAFNPKYLTSRDLFELEISDLSFRRNILVQVLIVLDFLLSLSAKAKEKLSKAKLPDNPNKSVMYADQFLSEDDTTWALDMKRSIAEYLKQGVEGAFFYRVVETVLSRDKNWVRWKIENCPSITRPAVSPEEYVAAKASARKATTNKRLRPTPLGSLDLKFLSESDDRDVLEKLKDPARYRIPSIKSFKSKIELDDMDIDMARDEESKNAAIESKASKSWRVLRIASTSKLVAFDKIERSDKIDEIFQDDVVKPEVTTNGEDESQDADGRVFPEDRRPVVISGPSGVGKGTLIKMLMDRHTKVFGRKVSHTTRAPREGEVHGEHYFFVSKEQFDVLRDGDGFLEYNTYNGSNYGTSRKVVEDIIAQGKVPIMEMDMHGIEQLKDLGYAARFIFLAPPNLSELEQRLRQRGSDPDENIQARLDTAKKEVEHAKLEGFYDKTFVNDDLETTYKNLEKYIFGDDDKDEPPRSTPTEEPKESLEVTNTEVEMADGDAPAAEVAEAAPNEVVSARSELLEATMKTEEETAAPAEDHLPAAETKAVESDSTK</sequence>
<feature type="compositionally biased region" description="Basic and acidic residues" evidence="4">
    <location>
        <begin position="794"/>
        <end position="815"/>
    </location>
</feature>
<feature type="region of interest" description="Disordered" evidence="4">
    <location>
        <begin position="794"/>
        <end position="820"/>
    </location>
</feature>
<feature type="region of interest" description="Disordered" evidence="4">
    <location>
        <begin position="210"/>
        <end position="251"/>
    </location>
</feature>
<dbReference type="GeneID" id="36572710"/>
<dbReference type="GO" id="GO:0000445">
    <property type="term" value="C:THO complex part of transcription export complex"/>
    <property type="evidence" value="ECO:0007669"/>
    <property type="project" value="TreeGrafter"/>
</dbReference>
<feature type="region of interest" description="Disordered" evidence="4">
    <location>
        <begin position="851"/>
        <end position="882"/>
    </location>
</feature>
<reference evidence="6 7" key="1">
    <citation type="journal article" date="2018" name="New Phytol.">
        <title>Comparative genomics and transcriptomics depict ericoid mycorrhizal fungi as versatile saprotrophs and plant mutualists.</title>
        <authorList>
            <person name="Martino E."/>
            <person name="Morin E."/>
            <person name="Grelet G.A."/>
            <person name="Kuo A."/>
            <person name="Kohler A."/>
            <person name="Daghino S."/>
            <person name="Barry K.W."/>
            <person name="Cichocki N."/>
            <person name="Clum A."/>
            <person name="Dockter R.B."/>
            <person name="Hainaut M."/>
            <person name="Kuo R.C."/>
            <person name="LaButti K."/>
            <person name="Lindahl B.D."/>
            <person name="Lindquist E.A."/>
            <person name="Lipzen A."/>
            <person name="Khouja H.R."/>
            <person name="Magnuson J."/>
            <person name="Murat C."/>
            <person name="Ohm R.A."/>
            <person name="Singer S.W."/>
            <person name="Spatafora J.W."/>
            <person name="Wang M."/>
            <person name="Veneault-Fourrey C."/>
            <person name="Henrissat B."/>
            <person name="Grigoriev I.V."/>
            <person name="Martin F.M."/>
            <person name="Perotto S."/>
        </authorList>
    </citation>
    <scope>NUCLEOTIDE SEQUENCE [LARGE SCALE GENOMIC DNA]</scope>
    <source>
        <strain evidence="6 7">ATCC 22711</strain>
    </source>
</reference>
<dbReference type="Pfam" id="PF11957">
    <property type="entry name" value="efThoc1"/>
    <property type="match status" value="1"/>
</dbReference>
<protein>
    <recommendedName>
        <fullName evidence="1">guanylate kinase</fullName>
        <ecNumber evidence="1">2.7.4.8</ecNumber>
    </recommendedName>
</protein>
<keyword evidence="3" id="KW-0067">ATP-binding</keyword>
<evidence type="ECO:0000256" key="1">
    <source>
        <dbReference type="ARBA" id="ARBA00012961"/>
    </source>
</evidence>
<dbReference type="EMBL" id="KZ679016">
    <property type="protein sequence ID" value="PSS10725.1"/>
    <property type="molecule type" value="Genomic_DNA"/>
</dbReference>
<evidence type="ECO:0000313" key="6">
    <source>
        <dbReference type="EMBL" id="PSS10725.1"/>
    </source>
</evidence>
<keyword evidence="7" id="KW-1185">Reference proteome</keyword>